<dbReference type="GO" id="GO:0005384">
    <property type="term" value="F:manganese ion transmembrane transporter activity"/>
    <property type="evidence" value="ECO:0007669"/>
    <property type="project" value="InterPro"/>
</dbReference>
<evidence type="ECO:0000313" key="6">
    <source>
        <dbReference type="EMBL" id="REG07074.1"/>
    </source>
</evidence>
<comment type="subcellular location">
    <subcellularLocation>
        <location evidence="1">Endomembrane system</location>
        <topology evidence="1">Multi-pass membrane protein</topology>
    </subcellularLocation>
</comment>
<accession>A0A3E0A833</accession>
<keyword evidence="3 5" id="KW-1133">Transmembrane helix</keyword>
<comment type="caution">
    <text evidence="6">The sequence shown here is derived from an EMBL/GenBank/DDBJ whole genome shotgun (WGS) entry which is preliminary data.</text>
</comment>
<keyword evidence="7" id="KW-1185">Reference proteome</keyword>
<sequence length="192" mass="20390">MFKRANQYNGIANIGEIARRYFAMNAFDGVLTIIGMLMGNLSAGIDNPHIVITTGLSTCVAMGISGLWGSYLTESAERKHDLDELSKSTLTDLHNSRIGKASRFAAVVVSLVDGISPFLAALLVLLPFFFHSLFSTIQVVYFVSLGVALVTLFGLGIFLGKISKENLIVSGVKTVIAGVASILISTLMSGSA</sequence>
<feature type="transmembrane region" description="Helical" evidence="5">
    <location>
        <begin position="21"/>
        <end position="38"/>
    </location>
</feature>
<reference evidence="6 7" key="1">
    <citation type="submission" date="2018-08" db="EMBL/GenBank/DDBJ databases">
        <title>Genomic Encyclopedia of Type Strains, Phase IV (KMG-IV): sequencing the most valuable type-strain genomes for metagenomic binning, comparative biology and taxonomic classification.</title>
        <authorList>
            <person name="Goeker M."/>
        </authorList>
    </citation>
    <scope>NUCLEOTIDE SEQUENCE [LARGE SCALE GENOMIC DNA]</scope>
    <source>
        <strain evidence="6 7">DSM 23923</strain>
    </source>
</reference>
<evidence type="ECO:0000313" key="7">
    <source>
        <dbReference type="Proteomes" id="UP000256388"/>
    </source>
</evidence>
<proteinExistence type="predicted"/>
<protein>
    <submittedName>
        <fullName evidence="6">Putative membrane protein (TIGR00267 family)</fullName>
    </submittedName>
</protein>
<feature type="transmembrane region" description="Helical" evidence="5">
    <location>
        <begin position="104"/>
        <end position="130"/>
    </location>
</feature>
<keyword evidence="4 5" id="KW-0472">Membrane</keyword>
<evidence type="ECO:0000256" key="2">
    <source>
        <dbReference type="ARBA" id="ARBA00022692"/>
    </source>
</evidence>
<dbReference type="Proteomes" id="UP000256388">
    <property type="component" value="Unassembled WGS sequence"/>
</dbReference>
<dbReference type="Pfam" id="PF01988">
    <property type="entry name" value="VIT1"/>
    <property type="match status" value="1"/>
</dbReference>
<dbReference type="GO" id="GO:0012505">
    <property type="term" value="C:endomembrane system"/>
    <property type="evidence" value="ECO:0007669"/>
    <property type="project" value="UniProtKB-SubCell"/>
</dbReference>
<evidence type="ECO:0000256" key="4">
    <source>
        <dbReference type="ARBA" id="ARBA00023136"/>
    </source>
</evidence>
<organism evidence="6 7">
    <name type="scientific">Pelolinea submarina</name>
    <dbReference type="NCBI Taxonomy" id="913107"/>
    <lineage>
        <taxon>Bacteria</taxon>
        <taxon>Bacillati</taxon>
        <taxon>Chloroflexota</taxon>
        <taxon>Anaerolineae</taxon>
        <taxon>Anaerolineales</taxon>
        <taxon>Anaerolineaceae</taxon>
        <taxon>Pelolinea</taxon>
    </lineage>
</organism>
<dbReference type="OrthoDB" id="5431179at2"/>
<feature type="transmembrane region" description="Helical" evidence="5">
    <location>
        <begin position="136"/>
        <end position="160"/>
    </location>
</feature>
<evidence type="ECO:0000256" key="3">
    <source>
        <dbReference type="ARBA" id="ARBA00022989"/>
    </source>
</evidence>
<feature type="transmembrane region" description="Helical" evidence="5">
    <location>
        <begin position="167"/>
        <end position="188"/>
    </location>
</feature>
<dbReference type="EMBL" id="QUMS01000003">
    <property type="protein sequence ID" value="REG07074.1"/>
    <property type="molecule type" value="Genomic_DNA"/>
</dbReference>
<evidence type="ECO:0000256" key="5">
    <source>
        <dbReference type="SAM" id="Phobius"/>
    </source>
</evidence>
<evidence type="ECO:0000256" key="1">
    <source>
        <dbReference type="ARBA" id="ARBA00004127"/>
    </source>
</evidence>
<gene>
    <name evidence="6" type="ORF">DFR64_2278</name>
</gene>
<dbReference type="GO" id="GO:0030026">
    <property type="term" value="P:intracellular manganese ion homeostasis"/>
    <property type="evidence" value="ECO:0007669"/>
    <property type="project" value="InterPro"/>
</dbReference>
<name>A0A3E0A833_9CHLR</name>
<dbReference type="AlphaFoldDB" id="A0A3E0A833"/>
<feature type="transmembrane region" description="Helical" evidence="5">
    <location>
        <begin position="50"/>
        <end position="72"/>
    </location>
</feature>
<keyword evidence="2 5" id="KW-0812">Transmembrane</keyword>
<dbReference type="InterPro" id="IPR008217">
    <property type="entry name" value="Ccc1_fam"/>
</dbReference>